<dbReference type="Gramene" id="EFJ33195">
    <property type="protein sequence ID" value="EFJ33195"/>
    <property type="gene ID" value="SELMODRAFT_406816"/>
</dbReference>
<dbReference type="EMBL" id="GL377571">
    <property type="protein sequence ID" value="EFJ33195.1"/>
    <property type="molecule type" value="Genomic_DNA"/>
</dbReference>
<accession>D8R311</accession>
<organism evidence="2">
    <name type="scientific">Selaginella moellendorffii</name>
    <name type="common">Spikemoss</name>
    <dbReference type="NCBI Taxonomy" id="88036"/>
    <lineage>
        <taxon>Eukaryota</taxon>
        <taxon>Viridiplantae</taxon>
        <taxon>Streptophyta</taxon>
        <taxon>Embryophyta</taxon>
        <taxon>Tracheophyta</taxon>
        <taxon>Lycopodiopsida</taxon>
        <taxon>Selaginellales</taxon>
        <taxon>Selaginellaceae</taxon>
        <taxon>Selaginella</taxon>
    </lineage>
</organism>
<protein>
    <submittedName>
        <fullName evidence="1">Uncharacterized protein</fullName>
    </submittedName>
</protein>
<dbReference type="AlphaFoldDB" id="D8R311"/>
<evidence type="ECO:0000313" key="1">
    <source>
        <dbReference type="EMBL" id="EFJ33195.1"/>
    </source>
</evidence>
<dbReference type="HOGENOM" id="CLU_892536_0_0_1"/>
<name>D8R311_SELML</name>
<reference evidence="1 2" key="1">
    <citation type="journal article" date="2011" name="Science">
        <title>The Selaginella genome identifies genetic changes associated with the evolution of vascular plants.</title>
        <authorList>
            <person name="Banks J.A."/>
            <person name="Nishiyama T."/>
            <person name="Hasebe M."/>
            <person name="Bowman J.L."/>
            <person name="Gribskov M."/>
            <person name="dePamphilis C."/>
            <person name="Albert V.A."/>
            <person name="Aono N."/>
            <person name="Aoyama T."/>
            <person name="Ambrose B.A."/>
            <person name="Ashton N.W."/>
            <person name="Axtell M.J."/>
            <person name="Barker E."/>
            <person name="Barker M.S."/>
            <person name="Bennetzen J.L."/>
            <person name="Bonawitz N.D."/>
            <person name="Chapple C."/>
            <person name="Cheng C."/>
            <person name="Correa L.G."/>
            <person name="Dacre M."/>
            <person name="DeBarry J."/>
            <person name="Dreyer I."/>
            <person name="Elias M."/>
            <person name="Engstrom E.M."/>
            <person name="Estelle M."/>
            <person name="Feng L."/>
            <person name="Finet C."/>
            <person name="Floyd S.K."/>
            <person name="Frommer W.B."/>
            <person name="Fujita T."/>
            <person name="Gramzow L."/>
            <person name="Gutensohn M."/>
            <person name="Harholt J."/>
            <person name="Hattori M."/>
            <person name="Heyl A."/>
            <person name="Hirai T."/>
            <person name="Hiwatashi Y."/>
            <person name="Ishikawa M."/>
            <person name="Iwata M."/>
            <person name="Karol K.G."/>
            <person name="Koehler B."/>
            <person name="Kolukisaoglu U."/>
            <person name="Kubo M."/>
            <person name="Kurata T."/>
            <person name="Lalonde S."/>
            <person name="Li K."/>
            <person name="Li Y."/>
            <person name="Litt A."/>
            <person name="Lyons E."/>
            <person name="Manning G."/>
            <person name="Maruyama T."/>
            <person name="Michael T.P."/>
            <person name="Mikami K."/>
            <person name="Miyazaki S."/>
            <person name="Morinaga S."/>
            <person name="Murata T."/>
            <person name="Mueller-Roeber B."/>
            <person name="Nelson D.R."/>
            <person name="Obara M."/>
            <person name="Oguri Y."/>
            <person name="Olmstead R.G."/>
            <person name="Onodera N."/>
            <person name="Petersen B.L."/>
            <person name="Pils B."/>
            <person name="Prigge M."/>
            <person name="Rensing S.A."/>
            <person name="Riano-Pachon D.M."/>
            <person name="Roberts A.W."/>
            <person name="Sato Y."/>
            <person name="Scheller H.V."/>
            <person name="Schulz B."/>
            <person name="Schulz C."/>
            <person name="Shakirov E.V."/>
            <person name="Shibagaki N."/>
            <person name="Shinohara N."/>
            <person name="Shippen D.E."/>
            <person name="Soerensen I."/>
            <person name="Sotooka R."/>
            <person name="Sugimoto N."/>
            <person name="Sugita M."/>
            <person name="Sumikawa N."/>
            <person name="Tanurdzic M."/>
            <person name="Theissen G."/>
            <person name="Ulvskov P."/>
            <person name="Wakazuki S."/>
            <person name="Weng J.K."/>
            <person name="Willats W.W."/>
            <person name="Wipf D."/>
            <person name="Wolf P.G."/>
            <person name="Yang L."/>
            <person name="Zimmer A.D."/>
            <person name="Zhu Q."/>
            <person name="Mitros T."/>
            <person name="Hellsten U."/>
            <person name="Loque D."/>
            <person name="Otillar R."/>
            <person name="Salamov A."/>
            <person name="Schmutz J."/>
            <person name="Shapiro H."/>
            <person name="Lindquist E."/>
            <person name="Lucas S."/>
            <person name="Rokhsar D."/>
            <person name="Grigoriev I.V."/>
        </authorList>
    </citation>
    <scope>NUCLEOTIDE SEQUENCE [LARGE SCALE GENOMIC DNA]</scope>
</reference>
<evidence type="ECO:0000313" key="2">
    <source>
        <dbReference type="Proteomes" id="UP000001514"/>
    </source>
</evidence>
<sequence length="312" mass="36076">MRDVGYLTPVNKDVQVSLKVYNSKVYVTWYKLIEWCWARAGSDETGCLSERCEEGPYFGITYADLRSGVYSLDEKTHRDLVKAVRAKVKRQIKMPKFRRRSSSGDHRGNPSSHRPMWFANALQQAAAGEARRNGFPTCITNWWSGSRVHHREIEIKDYKVWEPDCCVNLFRFEVVYIEQLLRDYKAQEGAAQEIVARRCEPIDFEEERGMFRHMRSSRRQVFVVATLLDELSLDSDFKNSLLMRCMITTSRPSEAMTNLHLRNAPIPAADHGSMELEPEALQRCPVKWDLAKAQSLLQAIIQDPSHRKSDAM</sequence>
<keyword evidence="2" id="KW-1185">Reference proteome</keyword>
<dbReference type="KEGG" id="smo:SELMODRAFT_406816"/>
<gene>
    <name evidence="1" type="ORF">SELMODRAFT_406816</name>
</gene>
<dbReference type="InParanoid" id="D8R311"/>
<proteinExistence type="predicted"/>
<dbReference type="Proteomes" id="UP000001514">
    <property type="component" value="Unassembled WGS sequence"/>
</dbReference>